<organism evidence="2 3">
    <name type="scientific">Gimesia panareensis</name>
    <dbReference type="NCBI Taxonomy" id="2527978"/>
    <lineage>
        <taxon>Bacteria</taxon>
        <taxon>Pseudomonadati</taxon>
        <taxon>Planctomycetota</taxon>
        <taxon>Planctomycetia</taxon>
        <taxon>Planctomycetales</taxon>
        <taxon>Planctomycetaceae</taxon>
        <taxon>Gimesia</taxon>
    </lineage>
</organism>
<keyword evidence="1" id="KW-0732">Signal</keyword>
<evidence type="ECO:0000313" key="3">
    <source>
        <dbReference type="Proteomes" id="UP000320839"/>
    </source>
</evidence>
<reference evidence="2 3" key="1">
    <citation type="submission" date="2019-02" db="EMBL/GenBank/DDBJ databases">
        <title>Deep-cultivation of Planctomycetes and their phenomic and genomic characterization uncovers novel biology.</title>
        <authorList>
            <person name="Wiegand S."/>
            <person name="Jogler M."/>
            <person name="Boedeker C."/>
            <person name="Pinto D."/>
            <person name="Vollmers J."/>
            <person name="Rivas-Marin E."/>
            <person name="Kohn T."/>
            <person name="Peeters S.H."/>
            <person name="Heuer A."/>
            <person name="Rast P."/>
            <person name="Oberbeckmann S."/>
            <person name="Bunk B."/>
            <person name="Jeske O."/>
            <person name="Meyerdierks A."/>
            <person name="Storesund J.E."/>
            <person name="Kallscheuer N."/>
            <person name="Luecker S."/>
            <person name="Lage O.M."/>
            <person name="Pohl T."/>
            <person name="Merkel B.J."/>
            <person name="Hornburger P."/>
            <person name="Mueller R.-W."/>
            <person name="Bruemmer F."/>
            <person name="Labrenz M."/>
            <person name="Spormann A.M."/>
            <person name="Op den Camp H."/>
            <person name="Overmann J."/>
            <person name="Amann R."/>
            <person name="Jetten M.S.M."/>
            <person name="Mascher T."/>
            <person name="Medema M.H."/>
            <person name="Devos D.P."/>
            <person name="Kaster A.-K."/>
            <person name="Ovreas L."/>
            <person name="Rohde M."/>
            <person name="Galperin M.Y."/>
            <person name="Jogler C."/>
        </authorList>
    </citation>
    <scope>NUCLEOTIDE SEQUENCE [LARGE SCALE GENOMIC DNA]</scope>
    <source>
        <strain evidence="2 3">Pan153</strain>
    </source>
</reference>
<evidence type="ECO:0000313" key="2">
    <source>
        <dbReference type="EMBL" id="QDV20303.1"/>
    </source>
</evidence>
<gene>
    <name evidence="2" type="ORF">Pan153_49780</name>
</gene>
<feature type="signal peptide" evidence="1">
    <location>
        <begin position="1"/>
        <end position="26"/>
    </location>
</feature>
<dbReference type="RefSeq" id="WP_145458408.1">
    <property type="nucleotide sequence ID" value="NZ_CP036317.1"/>
</dbReference>
<accession>A0A518FVC8</accession>
<name>A0A518FVC8_9PLAN</name>
<dbReference type="EMBL" id="CP036317">
    <property type="protein sequence ID" value="QDV20303.1"/>
    <property type="molecule type" value="Genomic_DNA"/>
</dbReference>
<sequence precursor="true">MFAHRKAALCLGIVLSLLASTNVASALGFQIGDSKEKLGLKYDLQLTDHGTGRVTVNLTIDDPGKLKPLQSVWLVIPAESGTGYVDLSIELATHKTDGQLRVRAHLKKELAERAQLQLRTLTNPRTGQVELLSWFYYVIPIKEYLESKPRSGGTSK</sequence>
<feature type="chain" id="PRO_5021769775" evidence="1">
    <location>
        <begin position="27"/>
        <end position="156"/>
    </location>
</feature>
<evidence type="ECO:0000256" key="1">
    <source>
        <dbReference type="SAM" id="SignalP"/>
    </source>
</evidence>
<protein>
    <submittedName>
        <fullName evidence="2">Uncharacterized protein</fullName>
    </submittedName>
</protein>
<dbReference type="OrthoDB" id="276647at2"/>
<dbReference type="Proteomes" id="UP000320839">
    <property type="component" value="Chromosome"/>
</dbReference>
<dbReference type="AlphaFoldDB" id="A0A518FVC8"/>
<proteinExistence type="predicted"/>